<feature type="domain" description="SH3" evidence="4">
    <location>
        <begin position="1025"/>
        <end position="1086"/>
    </location>
</feature>
<dbReference type="PROSITE" id="PS50002">
    <property type="entry name" value="SH3"/>
    <property type="match status" value="1"/>
</dbReference>
<dbReference type="GO" id="GO:0005085">
    <property type="term" value="F:guanyl-nucleotide exchange factor activity"/>
    <property type="evidence" value="ECO:0007669"/>
    <property type="project" value="InterPro"/>
</dbReference>
<feature type="compositionally biased region" description="Pro residues" evidence="3">
    <location>
        <begin position="299"/>
        <end position="309"/>
    </location>
</feature>
<proteinExistence type="predicted"/>
<dbReference type="PANTHER" id="PTHR12845">
    <property type="entry name" value="GUANINE NUCLEOTIDE EXCHANGE FACTOR"/>
    <property type="match status" value="1"/>
</dbReference>
<feature type="compositionally biased region" description="Polar residues" evidence="3">
    <location>
        <begin position="30"/>
        <end position="48"/>
    </location>
</feature>
<dbReference type="CDD" id="cd01221">
    <property type="entry name" value="PH_ephexin"/>
    <property type="match status" value="1"/>
</dbReference>
<feature type="region of interest" description="Disordered" evidence="3">
    <location>
        <begin position="89"/>
        <end position="117"/>
    </location>
</feature>
<feature type="region of interest" description="Disordered" evidence="3">
    <location>
        <begin position="380"/>
        <end position="467"/>
    </location>
</feature>
<dbReference type="OrthoDB" id="27593at2759"/>
<dbReference type="SMART" id="SM00325">
    <property type="entry name" value="RhoGEF"/>
    <property type="match status" value="1"/>
</dbReference>
<dbReference type="Pfam" id="PF00621">
    <property type="entry name" value="RhoGEF"/>
    <property type="match status" value="1"/>
</dbReference>
<dbReference type="InterPro" id="IPR001452">
    <property type="entry name" value="SH3_domain"/>
</dbReference>
<feature type="compositionally biased region" description="Polar residues" evidence="3">
    <location>
        <begin position="437"/>
        <end position="454"/>
    </location>
</feature>
<evidence type="ECO:0000256" key="3">
    <source>
        <dbReference type="SAM" id="MobiDB-lite"/>
    </source>
</evidence>
<dbReference type="Gene3D" id="2.30.30.40">
    <property type="entry name" value="SH3 Domains"/>
    <property type="match status" value="1"/>
</dbReference>
<feature type="compositionally biased region" description="Gly residues" evidence="3">
    <location>
        <begin position="251"/>
        <end position="264"/>
    </location>
</feature>
<dbReference type="InterPro" id="IPR047271">
    <property type="entry name" value="Ephexin-like"/>
</dbReference>
<dbReference type="PANTHER" id="PTHR12845:SF5">
    <property type="entry name" value="EPHEXIN, ISOFORM D"/>
    <property type="match status" value="1"/>
</dbReference>
<dbReference type="SMART" id="SM00326">
    <property type="entry name" value="SH3"/>
    <property type="match status" value="1"/>
</dbReference>
<dbReference type="SUPFAM" id="SSF48065">
    <property type="entry name" value="DBL homology domain (DH-domain)"/>
    <property type="match status" value="1"/>
</dbReference>
<dbReference type="CDD" id="cd00160">
    <property type="entry name" value="RhoGEF"/>
    <property type="match status" value="1"/>
</dbReference>
<comment type="caution">
    <text evidence="6">The sequence shown here is derived from an EMBL/GenBank/DDBJ whole genome shotgun (WGS) entry which is preliminary data.</text>
</comment>
<dbReference type="AlphaFoldDB" id="A0A1W0WG11"/>
<evidence type="ECO:0000313" key="6">
    <source>
        <dbReference type="EMBL" id="OQV14129.1"/>
    </source>
</evidence>
<dbReference type="Pfam" id="PF00018">
    <property type="entry name" value="SH3_1"/>
    <property type="match status" value="1"/>
</dbReference>
<dbReference type="EMBL" id="MTYJ01000110">
    <property type="protein sequence ID" value="OQV14129.1"/>
    <property type="molecule type" value="Genomic_DNA"/>
</dbReference>
<keyword evidence="1 2" id="KW-0728">SH3 domain</keyword>
<dbReference type="PROSITE" id="PS50010">
    <property type="entry name" value="DH_2"/>
    <property type="match status" value="1"/>
</dbReference>
<feature type="region of interest" description="Disordered" evidence="3">
    <location>
        <begin position="30"/>
        <end position="62"/>
    </location>
</feature>
<dbReference type="Gene3D" id="1.20.900.10">
    <property type="entry name" value="Dbl homology (DH) domain"/>
    <property type="match status" value="1"/>
</dbReference>
<accession>A0A1W0WG11</accession>
<feature type="domain" description="DH" evidence="5">
    <location>
        <begin position="649"/>
        <end position="850"/>
    </location>
</feature>
<feature type="region of interest" description="Disordered" evidence="3">
    <location>
        <begin position="222"/>
        <end position="336"/>
    </location>
</feature>
<feature type="region of interest" description="Disordered" evidence="3">
    <location>
        <begin position="488"/>
        <end position="527"/>
    </location>
</feature>
<dbReference type="Proteomes" id="UP000192578">
    <property type="component" value="Unassembled WGS sequence"/>
</dbReference>
<keyword evidence="7" id="KW-1185">Reference proteome</keyword>
<feature type="compositionally biased region" description="Low complexity" evidence="3">
    <location>
        <begin position="223"/>
        <end position="241"/>
    </location>
</feature>
<organism evidence="6 7">
    <name type="scientific">Hypsibius exemplaris</name>
    <name type="common">Freshwater tardigrade</name>
    <dbReference type="NCBI Taxonomy" id="2072580"/>
    <lineage>
        <taxon>Eukaryota</taxon>
        <taxon>Metazoa</taxon>
        <taxon>Ecdysozoa</taxon>
        <taxon>Tardigrada</taxon>
        <taxon>Eutardigrada</taxon>
        <taxon>Parachela</taxon>
        <taxon>Hypsibioidea</taxon>
        <taxon>Hypsibiidae</taxon>
        <taxon>Hypsibius</taxon>
    </lineage>
</organism>
<evidence type="ECO:0000256" key="2">
    <source>
        <dbReference type="PROSITE-ProRule" id="PRU00192"/>
    </source>
</evidence>
<feature type="compositionally biased region" description="Polar residues" evidence="3">
    <location>
        <begin position="91"/>
        <end position="115"/>
    </location>
</feature>
<protein>
    <submittedName>
        <fullName evidence="6">Rho guanine nucleotide exchange factor 5</fullName>
    </submittedName>
</protein>
<name>A0A1W0WG11_HYPEX</name>
<feature type="compositionally biased region" description="Low complexity" evidence="3">
    <location>
        <begin position="502"/>
        <end position="525"/>
    </location>
</feature>
<sequence>MASCAAANEEDNTNDCPRSRGEALALFLSRSQNSSSAEQLRASTQSSLHHQRRGERTSRISQHIQLFETRVAARPMSGMSVSMMAAVSGCHSDTSGSGADLSGSGTDMSASVTDMSGSGANLSGSGANLSGSGANLSGSGTDMSGSVADMSGCARAALPEPIYINVTNASGPTTGRSVEGGNALTRKKPVPNPRKSLLLFAPIAESGAAVDYLLDKAAQNSSLLSPPRRPVVGLPRPSSPLQESTNSVAAAGGGGGSGGGGGGPSQPDTPRASIIRTTPPQPHAERRKTTTGVSDHPTSRPPPLPPTGPPIRKASNGSLFIPKSNLPPTPPRQDYDTRLPQEATARTPVKDAHFLRHLTELTDPQRKCLTLPNHMPRPVFNFTCKSPSPGAPSPHNTSSEDPLHPSRRPLPSLPAEKVEDEEPYSDTSGEPVYQELSEVSSVYSTRSTKSTPLVRQTAVRRHRRDAGHFRSLRGLPADFQGPKAAARASSFTEADMVKGPPSTSSGRSKIHSSSCSSMSLTESDSGVSLELESMRDDMSIRGMPWTSDFQKAVEKMKGFQCRSESLNNNDARAKPTVKTLHHENRRHTLPISVLSSTVFDDGEDDSGQSATDKMITEITACYQPRGLWYQKPGVAESGVLLQLSDDERKIQEAVYEIICSEATHLRSLSVLINVFKNAQEFSSASRHNPSDVSVAVVSQQEERNLFLNVVDVRNTSLALLKDLHERYEQHHAETGLPTMPDFSGILEYFAVNQAKVYVKYCSDQLFQEKTLSGLKERKRFQEVIRRLETQKICEQLPFPSYLMLPMQRITRLPLLIGAVMKRCEPNSPEYIGYNAAFVAMNKVVRECDEGAKRANCIEELCRIDALLLWPDTSLKKIPIISASRSLVKRGTIDVIQIEHKFLPRRTFHKKSMHLLVFNDLFMLTKPKSGSDDALVVVDYCPRNLVDCLQVTAAERDDLLAHTSISAVFATPEAFRGVKLVLLRNSAQRTVEFFLVMSLESDYMRWMSVLNPSEKVEGDEKIYEIWDCPQYEVLADYHANENDELTVSAGDVVDVYRKSSDGWLEGRRMSDGHRGWLPTSVAKELMTEHARARHLKERNRLLAASAQLMKERTSK</sequence>
<dbReference type="InterPro" id="IPR000219">
    <property type="entry name" value="DH_dom"/>
</dbReference>
<dbReference type="SUPFAM" id="SSF50044">
    <property type="entry name" value="SH3-domain"/>
    <property type="match status" value="1"/>
</dbReference>
<reference evidence="7" key="1">
    <citation type="submission" date="2017-01" db="EMBL/GenBank/DDBJ databases">
        <title>Comparative genomics of anhydrobiosis in the tardigrade Hypsibius dujardini.</title>
        <authorList>
            <person name="Yoshida Y."/>
            <person name="Koutsovoulos G."/>
            <person name="Laetsch D."/>
            <person name="Stevens L."/>
            <person name="Kumar S."/>
            <person name="Horikawa D."/>
            <person name="Ishino K."/>
            <person name="Komine S."/>
            <person name="Tomita M."/>
            <person name="Blaxter M."/>
            <person name="Arakawa K."/>
        </authorList>
    </citation>
    <scope>NUCLEOTIDE SEQUENCE [LARGE SCALE GENOMIC DNA]</scope>
    <source>
        <strain evidence="7">Z151</strain>
    </source>
</reference>
<dbReference type="InterPro" id="IPR036028">
    <property type="entry name" value="SH3-like_dom_sf"/>
</dbReference>
<evidence type="ECO:0000313" key="7">
    <source>
        <dbReference type="Proteomes" id="UP000192578"/>
    </source>
</evidence>
<gene>
    <name evidence="6" type="ORF">BV898_11703</name>
</gene>
<dbReference type="InterPro" id="IPR035899">
    <property type="entry name" value="DBL_dom_sf"/>
</dbReference>
<dbReference type="InterPro" id="IPR047270">
    <property type="entry name" value="PH_ephexin"/>
</dbReference>
<evidence type="ECO:0000259" key="4">
    <source>
        <dbReference type="PROSITE" id="PS50002"/>
    </source>
</evidence>
<evidence type="ECO:0000256" key="1">
    <source>
        <dbReference type="ARBA" id="ARBA00022443"/>
    </source>
</evidence>
<evidence type="ECO:0000259" key="5">
    <source>
        <dbReference type="PROSITE" id="PS50010"/>
    </source>
</evidence>